<name>A0ABN8DIA7_9VIBR</name>
<keyword evidence="2" id="KW-0378">Hydrolase</keyword>
<protein>
    <submittedName>
        <fullName evidence="2">Endo-1,4-beta-xylanase Z</fullName>
        <ecNumber evidence="2">3.2.1.8</ecNumber>
    </submittedName>
</protein>
<organism evidence="2 3">
    <name type="scientific">Vibrio hippocampi</name>
    <dbReference type="NCBI Taxonomy" id="654686"/>
    <lineage>
        <taxon>Bacteria</taxon>
        <taxon>Pseudomonadati</taxon>
        <taxon>Pseudomonadota</taxon>
        <taxon>Gammaproteobacteria</taxon>
        <taxon>Vibrionales</taxon>
        <taxon>Vibrionaceae</taxon>
        <taxon>Vibrio</taxon>
    </lineage>
</organism>
<dbReference type="InterPro" id="IPR050583">
    <property type="entry name" value="Mycobacterial_A85_antigen"/>
</dbReference>
<dbReference type="GO" id="GO:0031176">
    <property type="term" value="F:endo-1,4-beta-xylanase activity"/>
    <property type="evidence" value="ECO:0007669"/>
    <property type="project" value="UniProtKB-EC"/>
</dbReference>
<dbReference type="InterPro" id="IPR029058">
    <property type="entry name" value="AB_hydrolase_fold"/>
</dbReference>
<accession>A0ABN8DIA7</accession>
<dbReference type="EC" id="3.2.1.8" evidence="2"/>
<dbReference type="Pfam" id="PF00756">
    <property type="entry name" value="Esterase"/>
    <property type="match status" value="1"/>
</dbReference>
<dbReference type="InterPro" id="IPR000801">
    <property type="entry name" value="Esterase-like"/>
</dbReference>
<dbReference type="EMBL" id="CAKLCM010000003">
    <property type="protein sequence ID" value="CAH0528748.1"/>
    <property type="molecule type" value="Genomic_DNA"/>
</dbReference>
<dbReference type="Gene3D" id="3.40.50.1820">
    <property type="entry name" value="alpha/beta hydrolase"/>
    <property type="match status" value="1"/>
</dbReference>
<keyword evidence="1" id="KW-0732">Signal</keyword>
<reference evidence="2" key="1">
    <citation type="submission" date="2021-12" db="EMBL/GenBank/DDBJ databases">
        <authorList>
            <person name="Rodrigo-Torres L."/>
            <person name="Arahal R. D."/>
            <person name="Lucena T."/>
        </authorList>
    </citation>
    <scope>NUCLEOTIDE SEQUENCE</scope>
    <source>
        <strain evidence="2">CECT 8226</strain>
    </source>
</reference>
<dbReference type="SUPFAM" id="SSF53474">
    <property type="entry name" value="alpha/beta-Hydrolases"/>
    <property type="match status" value="1"/>
</dbReference>
<keyword evidence="3" id="KW-1185">Reference proteome</keyword>
<dbReference type="RefSeq" id="WP_237485655.1">
    <property type="nucleotide sequence ID" value="NZ_CAKLCM010000003.1"/>
</dbReference>
<comment type="caution">
    <text evidence="2">The sequence shown here is derived from an EMBL/GenBank/DDBJ whole genome shotgun (WGS) entry which is preliminary data.</text>
</comment>
<sequence>MKNLALALFTIFYFQHSVAFELKTVSIPSENTEKNHQATVILPDGYNADTDYSVVYILHGWSGDYKSWHDETAIAKQADLHDIIIVLPDGNYDKWYIDSELKNNSNYQTYIGKEVVAFIDDNFNTHKEKSQRAITGLSMGGYGAFNIALNNLDTFGNIGSISGGVDPRAFKYNWGLEQVFGDYDQQTQFWDNKTIKNSVHKLIFQGVNISIDCGIDDFFIQSNRELHRVMMDLKIDHDYTERPGGHTWDYWDNAIKYQMLFFKTKFNSVNE</sequence>
<dbReference type="PANTHER" id="PTHR48098:SF1">
    <property type="entry name" value="DIACYLGLYCEROL ACYLTRANSFERASE_MYCOLYLTRANSFERASE AG85A"/>
    <property type="match status" value="1"/>
</dbReference>
<dbReference type="PANTHER" id="PTHR48098">
    <property type="entry name" value="ENTEROCHELIN ESTERASE-RELATED"/>
    <property type="match status" value="1"/>
</dbReference>
<evidence type="ECO:0000313" key="3">
    <source>
        <dbReference type="Proteomes" id="UP000838160"/>
    </source>
</evidence>
<proteinExistence type="predicted"/>
<keyword evidence="2" id="KW-0326">Glycosidase</keyword>
<dbReference type="Proteomes" id="UP000838160">
    <property type="component" value="Unassembled WGS sequence"/>
</dbReference>
<evidence type="ECO:0000256" key="1">
    <source>
        <dbReference type="SAM" id="SignalP"/>
    </source>
</evidence>
<feature type="signal peptide" evidence="1">
    <location>
        <begin position="1"/>
        <end position="19"/>
    </location>
</feature>
<feature type="chain" id="PRO_5046963354" evidence="1">
    <location>
        <begin position="20"/>
        <end position="271"/>
    </location>
</feature>
<gene>
    <name evidence="2" type="primary">xynZ</name>
    <name evidence="2" type="ORF">VHP8226_02775</name>
</gene>
<evidence type="ECO:0000313" key="2">
    <source>
        <dbReference type="EMBL" id="CAH0528748.1"/>
    </source>
</evidence>